<gene>
    <name evidence="3" type="ORF">MATL_G00169590</name>
</gene>
<dbReference type="Gene3D" id="2.80.10.50">
    <property type="match status" value="1"/>
</dbReference>
<dbReference type="CDD" id="cd23304">
    <property type="entry name" value="beta-trefoil_FGF1-like"/>
    <property type="match status" value="1"/>
</dbReference>
<dbReference type="InterPro" id="IPR002209">
    <property type="entry name" value="Fibroblast_GF_fam"/>
</dbReference>
<dbReference type="PRINTS" id="PR00263">
    <property type="entry name" value="HBGFFGF"/>
</dbReference>
<dbReference type="GO" id="GO:0008083">
    <property type="term" value="F:growth factor activity"/>
    <property type="evidence" value="ECO:0007669"/>
    <property type="project" value="InterPro"/>
</dbReference>
<evidence type="ECO:0000256" key="2">
    <source>
        <dbReference type="RuleBase" id="RU049442"/>
    </source>
</evidence>
<dbReference type="SUPFAM" id="SSF50353">
    <property type="entry name" value="Cytokine"/>
    <property type="match status" value="1"/>
</dbReference>
<dbReference type="InterPro" id="IPR008996">
    <property type="entry name" value="IL1/FGF"/>
</dbReference>
<dbReference type="SMART" id="SM00442">
    <property type="entry name" value="FGF"/>
    <property type="match status" value="1"/>
</dbReference>
<dbReference type="PRINTS" id="PR00262">
    <property type="entry name" value="IL1HBGF"/>
</dbReference>
<comment type="similarity">
    <text evidence="1 2">Belongs to the heparin-binding growth factors family.</text>
</comment>
<sequence>MEYRTTVCSPRSEIMVRTSSLHFSLSDIQQRGDGEAYNSMTDGEITVFSLGPTKFGVNLQDYKKLTRLYCMNGGYHLRILPDGSVDGSREEDDIYNVLRIKAVDIGVVVIEGKEAEHFLAMNSDGQLYGLPTLSDECYFLEKLEENHYNTYRSQKYQEECWYVGIKKNGRPKAGPRTHMGQKAVYFLPRQVDDTSE</sequence>
<name>A0A9D3T0K3_MEGAT</name>
<evidence type="ECO:0000313" key="4">
    <source>
        <dbReference type="Proteomes" id="UP001046870"/>
    </source>
</evidence>
<accession>A0A9D3T0K3</accession>
<dbReference type="PANTHER" id="PTHR11486">
    <property type="entry name" value="FIBROBLAST GROWTH FACTOR"/>
    <property type="match status" value="1"/>
</dbReference>
<dbReference type="Proteomes" id="UP001046870">
    <property type="component" value="Chromosome 14"/>
</dbReference>
<dbReference type="EMBL" id="JAFDVH010000014">
    <property type="protein sequence ID" value="KAG7464809.1"/>
    <property type="molecule type" value="Genomic_DNA"/>
</dbReference>
<organism evidence="3 4">
    <name type="scientific">Megalops atlanticus</name>
    <name type="common">Tarpon</name>
    <name type="synonym">Clupea gigantea</name>
    <dbReference type="NCBI Taxonomy" id="7932"/>
    <lineage>
        <taxon>Eukaryota</taxon>
        <taxon>Metazoa</taxon>
        <taxon>Chordata</taxon>
        <taxon>Craniata</taxon>
        <taxon>Vertebrata</taxon>
        <taxon>Euteleostomi</taxon>
        <taxon>Actinopterygii</taxon>
        <taxon>Neopterygii</taxon>
        <taxon>Teleostei</taxon>
        <taxon>Elopiformes</taxon>
        <taxon>Megalopidae</taxon>
        <taxon>Megalops</taxon>
    </lineage>
</organism>
<reference evidence="3" key="1">
    <citation type="submission" date="2021-01" db="EMBL/GenBank/DDBJ databases">
        <authorList>
            <person name="Zahm M."/>
            <person name="Roques C."/>
            <person name="Cabau C."/>
            <person name="Klopp C."/>
            <person name="Donnadieu C."/>
            <person name="Jouanno E."/>
            <person name="Lampietro C."/>
            <person name="Louis A."/>
            <person name="Herpin A."/>
            <person name="Echchiki A."/>
            <person name="Berthelot C."/>
            <person name="Parey E."/>
            <person name="Roest-Crollius H."/>
            <person name="Braasch I."/>
            <person name="Postlethwait J."/>
            <person name="Bobe J."/>
            <person name="Montfort J."/>
            <person name="Bouchez O."/>
            <person name="Begum T."/>
            <person name="Mejri S."/>
            <person name="Adams A."/>
            <person name="Chen W.-J."/>
            <person name="Guiguen Y."/>
        </authorList>
    </citation>
    <scope>NUCLEOTIDE SEQUENCE</scope>
    <source>
        <strain evidence="3">YG-15Mar2019-1</strain>
        <tissue evidence="3">Brain</tissue>
    </source>
</reference>
<evidence type="ECO:0000313" key="3">
    <source>
        <dbReference type="EMBL" id="KAG7464809.1"/>
    </source>
</evidence>
<dbReference type="OrthoDB" id="5987799at2759"/>
<keyword evidence="4" id="KW-1185">Reference proteome</keyword>
<protein>
    <recommendedName>
        <fullName evidence="2">Fibroblast growth factor</fullName>
        <shortName evidence="2">FGF</shortName>
    </recommendedName>
</protein>
<evidence type="ECO:0000256" key="1">
    <source>
        <dbReference type="ARBA" id="ARBA00007936"/>
    </source>
</evidence>
<dbReference type="Pfam" id="PF00167">
    <property type="entry name" value="FGF"/>
    <property type="match status" value="1"/>
</dbReference>
<dbReference type="AlphaFoldDB" id="A0A9D3T0K3"/>
<dbReference type="PROSITE" id="PS00247">
    <property type="entry name" value="HBGF_FGF"/>
    <property type="match status" value="1"/>
</dbReference>
<comment type="caution">
    <text evidence="3">The sequence shown here is derived from an EMBL/GenBank/DDBJ whole genome shotgun (WGS) entry which is preliminary data.</text>
</comment>
<proteinExistence type="inferred from homology"/>